<dbReference type="PANTHER" id="PTHR10846">
    <property type="entry name" value="SODIUM/POTASSIUM/CALCIUM EXCHANGER"/>
    <property type="match status" value="1"/>
</dbReference>
<dbReference type="GO" id="GO:0005886">
    <property type="term" value="C:plasma membrane"/>
    <property type="evidence" value="ECO:0007669"/>
    <property type="project" value="TreeGrafter"/>
</dbReference>
<evidence type="ECO:0000256" key="4">
    <source>
        <dbReference type="ARBA" id="ARBA00023136"/>
    </source>
</evidence>
<reference evidence="7 8" key="1">
    <citation type="submission" date="2016-10" db="EMBL/GenBank/DDBJ databases">
        <authorList>
            <person name="de Groot N.N."/>
        </authorList>
    </citation>
    <scope>NUCLEOTIDE SEQUENCE [LARGE SCALE GENOMIC DNA]</scope>
    <source>
        <strain evidence="7 8">CGMCC 1.9109</strain>
    </source>
</reference>
<evidence type="ECO:0000259" key="6">
    <source>
        <dbReference type="Pfam" id="PF01699"/>
    </source>
</evidence>
<name>A0A1G7BKS7_9PROT</name>
<accession>A0A1G7BKS7</accession>
<evidence type="ECO:0000313" key="7">
    <source>
        <dbReference type="EMBL" id="SDE27522.1"/>
    </source>
</evidence>
<feature type="transmembrane region" description="Helical" evidence="5">
    <location>
        <begin position="239"/>
        <end position="264"/>
    </location>
</feature>
<evidence type="ECO:0000313" key="8">
    <source>
        <dbReference type="Proteomes" id="UP000183685"/>
    </source>
</evidence>
<dbReference type="GO" id="GO:0006874">
    <property type="term" value="P:intracellular calcium ion homeostasis"/>
    <property type="evidence" value="ECO:0007669"/>
    <property type="project" value="TreeGrafter"/>
</dbReference>
<feature type="domain" description="Sodium/calcium exchanger membrane region" evidence="6">
    <location>
        <begin position="2"/>
        <end position="142"/>
    </location>
</feature>
<dbReference type="Pfam" id="PF01699">
    <property type="entry name" value="Na_Ca_ex"/>
    <property type="match status" value="2"/>
</dbReference>
<dbReference type="InterPro" id="IPR004837">
    <property type="entry name" value="NaCa_Exmemb"/>
</dbReference>
<feature type="transmembrane region" description="Helical" evidence="5">
    <location>
        <begin position="124"/>
        <end position="143"/>
    </location>
</feature>
<feature type="transmembrane region" description="Helical" evidence="5">
    <location>
        <begin position="164"/>
        <end position="193"/>
    </location>
</feature>
<evidence type="ECO:0000256" key="2">
    <source>
        <dbReference type="ARBA" id="ARBA00022692"/>
    </source>
</evidence>
<dbReference type="OrthoDB" id="9794225at2"/>
<feature type="transmembrane region" description="Helical" evidence="5">
    <location>
        <begin position="199"/>
        <end position="218"/>
    </location>
</feature>
<keyword evidence="4 5" id="KW-0472">Membrane</keyword>
<feature type="transmembrane region" description="Helical" evidence="5">
    <location>
        <begin position="270"/>
        <end position="289"/>
    </location>
</feature>
<evidence type="ECO:0000256" key="5">
    <source>
        <dbReference type="SAM" id="Phobius"/>
    </source>
</evidence>
<proteinExistence type="predicted"/>
<dbReference type="NCBIfam" id="TIGR00367">
    <property type="entry name" value="calcium/sodium antiporter"/>
    <property type="match status" value="1"/>
</dbReference>
<dbReference type="STRING" id="637679.GCA_001550055_03722"/>
<feature type="transmembrane region" description="Helical" evidence="5">
    <location>
        <begin position="99"/>
        <end position="118"/>
    </location>
</feature>
<sequence length="320" mass="32753">MAYLQLIGGLVLLFLGGEALLRGSVALSKRFGLSTLLVSMVVVGFGTSAPEFLVSILAALQGAPSLALGNVVGSNIANILLILGLSAAIAPVACDDRQIMRDAVAVFVASLLLGLLTFLGQISFIFGLMLLLSLIGYLTFVYKSERRAQLRASKKVAHDVEEDIPAAGLGFTGALLVGLAGLVALAGGAHLLVQGATEIALAFGVSEAVIGLTIVAVGTSLPELATALVSAYRGHAGVVLGNVLGSNLFNMLGVLGATAMAATVPLDGKIAHFDVWVGIGVAAILLPAIRSGKRLSRREGILFLTLYAGYIYSTLITNGG</sequence>
<dbReference type="EMBL" id="FNAK01000005">
    <property type="protein sequence ID" value="SDE27522.1"/>
    <property type="molecule type" value="Genomic_DNA"/>
</dbReference>
<feature type="transmembrane region" description="Helical" evidence="5">
    <location>
        <begin position="72"/>
        <end position="92"/>
    </location>
</feature>
<keyword evidence="2 5" id="KW-0812">Transmembrane</keyword>
<keyword evidence="3 5" id="KW-1133">Transmembrane helix</keyword>
<feature type="transmembrane region" description="Helical" evidence="5">
    <location>
        <begin position="301"/>
        <end position="319"/>
    </location>
</feature>
<evidence type="ECO:0000256" key="3">
    <source>
        <dbReference type="ARBA" id="ARBA00022989"/>
    </source>
</evidence>
<keyword evidence="8" id="KW-1185">Reference proteome</keyword>
<dbReference type="GO" id="GO:0005262">
    <property type="term" value="F:calcium channel activity"/>
    <property type="evidence" value="ECO:0007669"/>
    <property type="project" value="TreeGrafter"/>
</dbReference>
<gene>
    <name evidence="7" type="ORF">SAMN04488071_2557</name>
</gene>
<dbReference type="InterPro" id="IPR004481">
    <property type="entry name" value="K/Na/Ca-exchanger"/>
</dbReference>
<dbReference type="Proteomes" id="UP000183685">
    <property type="component" value="Unassembled WGS sequence"/>
</dbReference>
<dbReference type="GO" id="GO:0008273">
    <property type="term" value="F:calcium, potassium:sodium antiporter activity"/>
    <property type="evidence" value="ECO:0007669"/>
    <property type="project" value="TreeGrafter"/>
</dbReference>
<dbReference type="PANTHER" id="PTHR10846:SF8">
    <property type="entry name" value="INNER MEMBRANE PROTEIN YRBG"/>
    <property type="match status" value="1"/>
</dbReference>
<dbReference type="Gene3D" id="1.20.1420.30">
    <property type="entry name" value="NCX, central ion-binding region"/>
    <property type="match status" value="2"/>
</dbReference>
<dbReference type="InterPro" id="IPR044880">
    <property type="entry name" value="NCX_ion-bd_dom_sf"/>
</dbReference>
<evidence type="ECO:0000256" key="1">
    <source>
        <dbReference type="ARBA" id="ARBA00004141"/>
    </source>
</evidence>
<dbReference type="RefSeq" id="WP_068307786.1">
    <property type="nucleotide sequence ID" value="NZ_FNAK01000005.1"/>
</dbReference>
<organism evidence="7 8">
    <name type="scientific">Kordiimonas lacus</name>
    <dbReference type="NCBI Taxonomy" id="637679"/>
    <lineage>
        <taxon>Bacteria</taxon>
        <taxon>Pseudomonadati</taxon>
        <taxon>Pseudomonadota</taxon>
        <taxon>Alphaproteobacteria</taxon>
        <taxon>Kordiimonadales</taxon>
        <taxon>Kordiimonadaceae</taxon>
        <taxon>Kordiimonas</taxon>
    </lineage>
</organism>
<feature type="transmembrane region" description="Helical" evidence="5">
    <location>
        <begin position="37"/>
        <end position="60"/>
    </location>
</feature>
<feature type="domain" description="Sodium/calcium exchanger membrane region" evidence="6">
    <location>
        <begin position="175"/>
        <end position="313"/>
    </location>
</feature>
<dbReference type="AlphaFoldDB" id="A0A1G7BKS7"/>
<comment type="subcellular location">
    <subcellularLocation>
        <location evidence="1">Membrane</location>
        <topology evidence="1">Multi-pass membrane protein</topology>
    </subcellularLocation>
</comment>
<feature type="transmembrane region" description="Helical" evidence="5">
    <location>
        <begin position="6"/>
        <end position="25"/>
    </location>
</feature>
<protein>
    <submittedName>
        <fullName evidence="7">Cation:H+ antiporter</fullName>
    </submittedName>
</protein>